<reference evidence="6 7" key="1">
    <citation type="submission" date="2019-06" db="EMBL/GenBank/DDBJ databases">
        <authorList>
            <person name="Livingstone P."/>
            <person name="Whitworth D."/>
        </authorList>
    </citation>
    <scope>NUCLEOTIDE SEQUENCE [LARGE SCALE GENOMIC DNA]</scope>
    <source>
        <strain evidence="6 7">AM401</strain>
    </source>
</reference>
<evidence type="ECO:0000256" key="4">
    <source>
        <dbReference type="ARBA" id="ARBA00022801"/>
    </source>
</evidence>
<name>A0A540WQJ7_9BACT</name>
<keyword evidence="4" id="KW-0378">Hydrolase</keyword>
<sequence length="149" mass="16309">MSEPLLLPLLPREPEVVIECPRFSFVKRRADGSVDFVAPLPCPYNYGSIPGLMSDDGDPLDAVVLGARLPRGQRVRVPVVAVLGFIDSGRGDPKVICSLGELSDTERLGLESFFRVYAFFKRGLHLVRGNVTDTRFTGWLPVTSASFAS</sequence>
<dbReference type="EC" id="3.6.1.1" evidence="2"/>
<protein>
    <recommendedName>
        <fullName evidence="2">inorganic diphosphatase</fullName>
        <ecNumber evidence="2">3.6.1.1</ecNumber>
    </recommendedName>
</protein>
<keyword evidence="3" id="KW-0479">Metal-binding</keyword>
<dbReference type="PROSITE" id="PS00387">
    <property type="entry name" value="PPASE"/>
    <property type="match status" value="1"/>
</dbReference>
<evidence type="ECO:0000256" key="3">
    <source>
        <dbReference type="ARBA" id="ARBA00022723"/>
    </source>
</evidence>
<gene>
    <name evidence="6" type="ORF">FJV41_35020</name>
</gene>
<dbReference type="GO" id="GO:0000287">
    <property type="term" value="F:magnesium ion binding"/>
    <property type="evidence" value="ECO:0007669"/>
    <property type="project" value="InterPro"/>
</dbReference>
<dbReference type="EMBL" id="VIFM01000198">
    <property type="protein sequence ID" value="TQF11290.1"/>
    <property type="molecule type" value="Genomic_DNA"/>
</dbReference>
<dbReference type="InterPro" id="IPR008162">
    <property type="entry name" value="Pyrophosphatase"/>
</dbReference>
<comment type="caution">
    <text evidence="6">The sequence shown here is derived from an EMBL/GenBank/DDBJ whole genome shotgun (WGS) entry which is preliminary data.</text>
</comment>
<keyword evidence="7" id="KW-1185">Reference proteome</keyword>
<proteinExistence type="predicted"/>
<organism evidence="6 7">
    <name type="scientific">Myxococcus llanfairpwllgwyngyllgogerychwyrndrobwllllantysiliogogogochensis</name>
    <dbReference type="NCBI Taxonomy" id="2590453"/>
    <lineage>
        <taxon>Bacteria</taxon>
        <taxon>Pseudomonadati</taxon>
        <taxon>Myxococcota</taxon>
        <taxon>Myxococcia</taxon>
        <taxon>Myxococcales</taxon>
        <taxon>Cystobacterineae</taxon>
        <taxon>Myxococcaceae</taxon>
        <taxon>Myxococcus</taxon>
    </lineage>
</organism>
<evidence type="ECO:0000256" key="5">
    <source>
        <dbReference type="ARBA" id="ARBA00022842"/>
    </source>
</evidence>
<comment type="cofactor">
    <cofactor evidence="1">
        <name>Mg(2+)</name>
        <dbReference type="ChEBI" id="CHEBI:18420"/>
    </cofactor>
</comment>
<dbReference type="AlphaFoldDB" id="A0A540WQJ7"/>
<dbReference type="GO" id="GO:0004427">
    <property type="term" value="F:inorganic diphosphate phosphatase activity"/>
    <property type="evidence" value="ECO:0007669"/>
    <property type="project" value="UniProtKB-EC"/>
</dbReference>
<dbReference type="GO" id="GO:0006796">
    <property type="term" value="P:phosphate-containing compound metabolic process"/>
    <property type="evidence" value="ECO:0007669"/>
    <property type="project" value="InterPro"/>
</dbReference>
<dbReference type="Pfam" id="PF00719">
    <property type="entry name" value="Pyrophosphatase"/>
    <property type="match status" value="1"/>
</dbReference>
<dbReference type="InterPro" id="IPR036649">
    <property type="entry name" value="Pyrophosphatase_sf"/>
</dbReference>
<accession>A0A540WQJ7</accession>
<keyword evidence="5" id="KW-0460">Magnesium</keyword>
<dbReference type="Gene3D" id="3.90.80.10">
    <property type="entry name" value="Inorganic pyrophosphatase"/>
    <property type="match status" value="1"/>
</dbReference>
<evidence type="ECO:0000313" key="6">
    <source>
        <dbReference type="EMBL" id="TQF11290.1"/>
    </source>
</evidence>
<dbReference type="GO" id="GO:0005737">
    <property type="term" value="C:cytoplasm"/>
    <property type="evidence" value="ECO:0007669"/>
    <property type="project" value="InterPro"/>
</dbReference>
<dbReference type="Proteomes" id="UP000315369">
    <property type="component" value="Unassembled WGS sequence"/>
</dbReference>
<dbReference type="SUPFAM" id="SSF50324">
    <property type="entry name" value="Inorganic pyrophosphatase"/>
    <property type="match status" value="1"/>
</dbReference>
<dbReference type="OrthoDB" id="5382618at2"/>
<dbReference type="RefSeq" id="WP_141646949.1">
    <property type="nucleotide sequence ID" value="NZ_VIFM01000198.1"/>
</dbReference>
<evidence type="ECO:0000313" key="7">
    <source>
        <dbReference type="Proteomes" id="UP000315369"/>
    </source>
</evidence>
<evidence type="ECO:0000256" key="1">
    <source>
        <dbReference type="ARBA" id="ARBA00001946"/>
    </source>
</evidence>
<evidence type="ECO:0000256" key="2">
    <source>
        <dbReference type="ARBA" id="ARBA00012146"/>
    </source>
</evidence>